<gene>
    <name evidence="11" type="ORF">VTK73DRAFT_7303</name>
</gene>
<feature type="compositionally biased region" description="Basic residues" evidence="9">
    <location>
        <begin position="607"/>
        <end position="616"/>
    </location>
</feature>
<dbReference type="SUPFAM" id="SSF48452">
    <property type="entry name" value="TPR-like"/>
    <property type="match status" value="1"/>
</dbReference>
<dbReference type="Pfam" id="PF08492">
    <property type="entry name" value="SRP72"/>
    <property type="match status" value="1"/>
</dbReference>
<evidence type="ECO:0000256" key="4">
    <source>
        <dbReference type="ARBA" id="ARBA00018350"/>
    </source>
</evidence>
<dbReference type="PANTHER" id="PTHR14094">
    <property type="entry name" value="SIGNAL RECOGNITION PARTICLE 72"/>
    <property type="match status" value="1"/>
</dbReference>
<dbReference type="InterPro" id="IPR013699">
    <property type="entry name" value="Signal_recog_part_SRP72_RNA-bd"/>
</dbReference>
<feature type="compositionally biased region" description="Basic and acidic residues" evidence="9">
    <location>
        <begin position="583"/>
        <end position="603"/>
    </location>
</feature>
<dbReference type="Pfam" id="PF17004">
    <property type="entry name" value="SRP_TPR_like"/>
    <property type="match status" value="1"/>
</dbReference>
<evidence type="ECO:0000256" key="9">
    <source>
        <dbReference type="SAM" id="MobiDB-lite"/>
    </source>
</evidence>
<evidence type="ECO:0000256" key="7">
    <source>
        <dbReference type="ARBA" id="ARBA00023135"/>
    </source>
</evidence>
<name>A0ABR3WFA4_9PEZI</name>
<comment type="caution">
    <text evidence="11">The sequence shown here is derived from an EMBL/GenBank/DDBJ whole genome shotgun (WGS) entry which is preliminary data.</text>
</comment>
<comment type="subcellular location">
    <subcellularLocation>
        <location evidence="2">Cytoplasm</location>
    </subcellularLocation>
    <subcellularLocation>
        <location evidence="1">Endoplasmic reticulum</location>
    </subcellularLocation>
</comment>
<feature type="region of interest" description="Disordered" evidence="9">
    <location>
        <begin position="682"/>
        <end position="715"/>
    </location>
</feature>
<evidence type="ECO:0000256" key="3">
    <source>
        <dbReference type="ARBA" id="ARBA00007676"/>
    </source>
</evidence>
<protein>
    <recommendedName>
        <fullName evidence="4">Signal recognition particle subunit SRP72</fullName>
    </recommendedName>
</protein>
<dbReference type="Gene3D" id="1.25.40.10">
    <property type="entry name" value="Tetratricopeptide repeat domain"/>
    <property type="match status" value="1"/>
</dbReference>
<keyword evidence="5" id="KW-0963">Cytoplasm</keyword>
<evidence type="ECO:0000256" key="2">
    <source>
        <dbReference type="ARBA" id="ARBA00004496"/>
    </source>
</evidence>
<evidence type="ECO:0000256" key="5">
    <source>
        <dbReference type="ARBA" id="ARBA00022490"/>
    </source>
</evidence>
<keyword evidence="6" id="KW-0256">Endoplasmic reticulum</keyword>
<dbReference type="PIRSF" id="PIRSF038922">
    <property type="entry name" value="SRP72"/>
    <property type="match status" value="1"/>
</dbReference>
<keyword evidence="12" id="KW-1185">Reference proteome</keyword>
<feature type="domain" description="Signal recognition particle SRP72 subunit RNA-binding" evidence="10">
    <location>
        <begin position="595"/>
        <end position="643"/>
    </location>
</feature>
<feature type="compositionally biased region" description="Basic and acidic residues" evidence="9">
    <location>
        <begin position="617"/>
        <end position="640"/>
    </location>
</feature>
<sequence>MADPAISALNSLLRTASIADHDEALRLANAAIRASRAGSAEQLIAHHAKVVALLSLDRFDDALRALAAGGTALEQRCRLERAYALYKTGVLAEAEALLKEHDDQGGSAGPSRGLRHLAAQVAYRTEKFADAAALYRELAAPSQEGPRYGEENDLWINLLASYAQLEWQGNGHLVPETHRQPGYAELEAFETAYNSACALLARGDLAKAAVLFKRSRDLCEASEDLSDEEKRIELVPIIVQQAYVSARLGKIEEAVSLQKLVSLEDISDSSTKVLAWNNSLLLKEESNPFVLQRLAQSGPRVADNDRLFEYQASVLRRNKYIIELQARKFSGVVKTTSSILAHEPSAPTSTDKAILGVVRAAAVAELQTGKDALRLLVPLLDARPDDVGLLLTVIQLHVQNKNPASALSVLESFFKRIEGTPSPGSADVRYNPGLVGLAVSLYRLQGRQNAIRAELSKAAAHWEKKKDEATLPSSSSSADSLLCEAGIELLLSSHNHSDLAVAGAAFERLAAGPTTQMDPSSAKRLAAAGLVASYATRDLARAEPYLAALSPVEDLVSGISVDELLEAGIVVPSPAAGTKRPATHTENDGEAATKRLKQKEDRTTATARRRRRRRVRLPKDYDPARKPDPERWLPLRERSSYRPKGRKGKKRVAEATQGGGVRVVEQETLELVGGAGAVKVERATGHGGGAGGGGGPSGAGASGGGAGKKKKKGKK</sequence>
<accession>A0ABR3WFA4</accession>
<reference evidence="11 12" key="1">
    <citation type="journal article" date="2024" name="Commun. Biol.">
        <title>Comparative genomic analysis of thermophilic fungi reveals convergent evolutionary adaptations and gene losses.</title>
        <authorList>
            <person name="Steindorff A.S."/>
            <person name="Aguilar-Pontes M.V."/>
            <person name="Robinson A.J."/>
            <person name="Andreopoulos B."/>
            <person name="LaButti K."/>
            <person name="Kuo A."/>
            <person name="Mondo S."/>
            <person name="Riley R."/>
            <person name="Otillar R."/>
            <person name="Haridas S."/>
            <person name="Lipzen A."/>
            <person name="Grimwood J."/>
            <person name="Schmutz J."/>
            <person name="Clum A."/>
            <person name="Reid I.D."/>
            <person name="Moisan M.C."/>
            <person name="Butler G."/>
            <person name="Nguyen T.T.M."/>
            <person name="Dewar K."/>
            <person name="Conant G."/>
            <person name="Drula E."/>
            <person name="Henrissat B."/>
            <person name="Hansel C."/>
            <person name="Singer S."/>
            <person name="Hutchinson M.I."/>
            <person name="de Vries R.P."/>
            <person name="Natvig D.O."/>
            <person name="Powell A.J."/>
            <person name="Tsang A."/>
            <person name="Grigoriev I.V."/>
        </authorList>
    </citation>
    <scope>NUCLEOTIDE SEQUENCE [LARGE SCALE GENOMIC DNA]</scope>
    <source>
        <strain evidence="11 12">ATCC 24622</strain>
    </source>
</reference>
<evidence type="ECO:0000313" key="12">
    <source>
        <dbReference type="Proteomes" id="UP001586593"/>
    </source>
</evidence>
<evidence type="ECO:0000256" key="6">
    <source>
        <dbReference type="ARBA" id="ARBA00022824"/>
    </source>
</evidence>
<dbReference type="InterPro" id="IPR031545">
    <property type="entry name" value="SRP72_TPR-like"/>
</dbReference>
<dbReference type="PANTHER" id="PTHR14094:SF9">
    <property type="entry name" value="SIGNAL RECOGNITION PARTICLE SUBUNIT SRP72"/>
    <property type="match status" value="1"/>
</dbReference>
<organism evidence="11 12">
    <name type="scientific">Phialemonium thermophilum</name>
    <dbReference type="NCBI Taxonomy" id="223376"/>
    <lineage>
        <taxon>Eukaryota</taxon>
        <taxon>Fungi</taxon>
        <taxon>Dikarya</taxon>
        <taxon>Ascomycota</taxon>
        <taxon>Pezizomycotina</taxon>
        <taxon>Sordariomycetes</taxon>
        <taxon>Sordariomycetidae</taxon>
        <taxon>Cephalothecales</taxon>
        <taxon>Cephalothecaceae</taxon>
        <taxon>Phialemonium</taxon>
    </lineage>
</organism>
<evidence type="ECO:0000313" key="11">
    <source>
        <dbReference type="EMBL" id="KAL1860480.1"/>
    </source>
</evidence>
<evidence type="ECO:0000259" key="10">
    <source>
        <dbReference type="Pfam" id="PF08492"/>
    </source>
</evidence>
<evidence type="ECO:0000256" key="1">
    <source>
        <dbReference type="ARBA" id="ARBA00004240"/>
    </source>
</evidence>
<feature type="compositionally biased region" description="Basic residues" evidence="9">
    <location>
        <begin position="641"/>
        <end position="650"/>
    </location>
</feature>
<proteinExistence type="inferred from homology"/>
<dbReference type="EMBL" id="JAZHXJ010000457">
    <property type="protein sequence ID" value="KAL1860480.1"/>
    <property type="molecule type" value="Genomic_DNA"/>
</dbReference>
<feature type="compositionally biased region" description="Gly residues" evidence="9">
    <location>
        <begin position="685"/>
        <end position="706"/>
    </location>
</feature>
<comment type="similarity">
    <text evidence="3">Belongs to the SRP72 family.</text>
</comment>
<dbReference type="Proteomes" id="UP001586593">
    <property type="component" value="Unassembled WGS sequence"/>
</dbReference>
<feature type="region of interest" description="Disordered" evidence="9">
    <location>
        <begin position="574"/>
        <end position="659"/>
    </location>
</feature>
<keyword evidence="8" id="KW-0687">Ribonucleoprotein</keyword>
<dbReference type="InterPro" id="IPR011990">
    <property type="entry name" value="TPR-like_helical_dom_sf"/>
</dbReference>
<evidence type="ECO:0000256" key="8">
    <source>
        <dbReference type="ARBA" id="ARBA00023274"/>
    </source>
</evidence>
<dbReference type="InterPro" id="IPR026270">
    <property type="entry name" value="SRP72"/>
</dbReference>
<keyword evidence="7" id="KW-0733">Signal recognition particle</keyword>